<keyword evidence="1" id="KW-0805">Transcription regulation</keyword>
<keyword evidence="7" id="KW-1185">Reference proteome</keyword>
<dbReference type="GO" id="GO:0003700">
    <property type="term" value="F:DNA-binding transcription factor activity"/>
    <property type="evidence" value="ECO:0007669"/>
    <property type="project" value="InterPro"/>
</dbReference>
<dbReference type="InterPro" id="IPR018060">
    <property type="entry name" value="HTH_AraC"/>
</dbReference>
<evidence type="ECO:0000313" key="7">
    <source>
        <dbReference type="Proteomes" id="UP000236732"/>
    </source>
</evidence>
<dbReference type="SMART" id="SM00342">
    <property type="entry name" value="HTH_ARAC"/>
    <property type="match status" value="1"/>
</dbReference>
<dbReference type="Pfam" id="PF12833">
    <property type="entry name" value="HTH_18"/>
    <property type="match status" value="1"/>
</dbReference>
<dbReference type="Proteomes" id="UP000236732">
    <property type="component" value="Unassembled WGS sequence"/>
</dbReference>
<dbReference type="GO" id="GO:0043565">
    <property type="term" value="F:sequence-specific DNA binding"/>
    <property type="evidence" value="ECO:0007669"/>
    <property type="project" value="InterPro"/>
</dbReference>
<dbReference type="RefSeq" id="WP_268808927.1">
    <property type="nucleotide sequence ID" value="NZ_FNVT01000035.1"/>
</dbReference>
<evidence type="ECO:0000256" key="1">
    <source>
        <dbReference type="ARBA" id="ARBA00023015"/>
    </source>
</evidence>
<dbReference type="SUPFAM" id="SSF46689">
    <property type="entry name" value="Homeodomain-like"/>
    <property type="match status" value="1"/>
</dbReference>
<sequence length="417" mass="42389">MRSSVLLAAGPGFSIDAVTCVDDHRGWSPAEVGTSYRVVLVRRGTFRRMANGRPAVADPTMAYLGLPGDEEHFAHPSGGDVCTSLSLSPALWHTLTCTDTPTGPLASPAAITPTGTLPNATAITPTGTLPSAITPTGTLASATAITPADTLTDATTVPVGTVPVGTVTTAFTSVAITDTPGDAAPKALKGPLCGPLAVTSSIALTGTPARSSADTSASALDATTVCTLTGAAADAGTGGGGVRPSRSTLYVDARLDLAHRRVLRAARDGDTAFELTESLLRLLSQALGPIATTPEAGGAAAAITGTAREAITAGHPAATGLLPLAALLNVSPYRLSRAFTRELGISLTHYRNRVRVGQALDRLEQGEASLATLAADLGFSDQAHLTRTIRRHLGHTPTAVRRLLPPPPGTATPSHSH</sequence>
<gene>
    <name evidence="6" type="ORF">SAMN05444920_13524</name>
</gene>
<dbReference type="EMBL" id="FNVT01000035">
    <property type="protein sequence ID" value="SEH03306.1"/>
    <property type="molecule type" value="Genomic_DNA"/>
</dbReference>
<dbReference type="Gene3D" id="1.10.10.60">
    <property type="entry name" value="Homeodomain-like"/>
    <property type="match status" value="1"/>
</dbReference>
<evidence type="ECO:0000313" key="6">
    <source>
        <dbReference type="EMBL" id="SEH03306.1"/>
    </source>
</evidence>
<protein>
    <submittedName>
        <fullName evidence="6">AraC-type DNA-binding protein</fullName>
    </submittedName>
</protein>
<dbReference type="InterPro" id="IPR009057">
    <property type="entry name" value="Homeodomain-like_sf"/>
</dbReference>
<dbReference type="InterPro" id="IPR018062">
    <property type="entry name" value="HTH_AraC-typ_CS"/>
</dbReference>
<evidence type="ECO:0000256" key="4">
    <source>
        <dbReference type="SAM" id="MobiDB-lite"/>
    </source>
</evidence>
<evidence type="ECO:0000256" key="2">
    <source>
        <dbReference type="ARBA" id="ARBA00023125"/>
    </source>
</evidence>
<evidence type="ECO:0000256" key="3">
    <source>
        <dbReference type="ARBA" id="ARBA00023163"/>
    </source>
</evidence>
<keyword evidence="2 6" id="KW-0238">DNA-binding</keyword>
<accession>A0A1H6F2D8</accession>
<dbReference type="InterPro" id="IPR050204">
    <property type="entry name" value="AraC_XylS_family_regulators"/>
</dbReference>
<dbReference type="PROSITE" id="PS01124">
    <property type="entry name" value="HTH_ARAC_FAMILY_2"/>
    <property type="match status" value="1"/>
</dbReference>
<feature type="domain" description="HTH araC/xylS-type" evidence="5">
    <location>
        <begin position="324"/>
        <end position="403"/>
    </location>
</feature>
<dbReference type="PROSITE" id="PS00041">
    <property type="entry name" value="HTH_ARAC_FAMILY_1"/>
    <property type="match status" value="1"/>
</dbReference>
<organism evidence="6 7">
    <name type="scientific">Nonomuraea solani</name>
    <dbReference type="NCBI Taxonomy" id="1144553"/>
    <lineage>
        <taxon>Bacteria</taxon>
        <taxon>Bacillati</taxon>
        <taxon>Actinomycetota</taxon>
        <taxon>Actinomycetes</taxon>
        <taxon>Streptosporangiales</taxon>
        <taxon>Streptosporangiaceae</taxon>
        <taxon>Nonomuraea</taxon>
    </lineage>
</organism>
<name>A0A1H6F2D8_9ACTN</name>
<proteinExistence type="predicted"/>
<keyword evidence="3" id="KW-0804">Transcription</keyword>
<evidence type="ECO:0000259" key="5">
    <source>
        <dbReference type="PROSITE" id="PS01124"/>
    </source>
</evidence>
<feature type="region of interest" description="Disordered" evidence="4">
    <location>
        <begin position="398"/>
        <end position="417"/>
    </location>
</feature>
<dbReference type="PANTHER" id="PTHR46796">
    <property type="entry name" value="HTH-TYPE TRANSCRIPTIONAL ACTIVATOR RHAS-RELATED"/>
    <property type="match status" value="1"/>
</dbReference>
<dbReference type="AlphaFoldDB" id="A0A1H6F2D8"/>
<reference evidence="6 7" key="1">
    <citation type="submission" date="2016-10" db="EMBL/GenBank/DDBJ databases">
        <authorList>
            <person name="de Groot N.N."/>
        </authorList>
    </citation>
    <scope>NUCLEOTIDE SEQUENCE [LARGE SCALE GENOMIC DNA]</scope>
    <source>
        <strain evidence="6 7">CGMCC 4.7037</strain>
    </source>
</reference>